<dbReference type="NCBIfam" id="TIGR00835">
    <property type="entry name" value="agcS"/>
    <property type="match status" value="1"/>
</dbReference>
<feature type="transmembrane region" description="Helical" evidence="9">
    <location>
        <begin position="65"/>
        <end position="89"/>
    </location>
</feature>
<keyword evidence="6 9" id="KW-0769">Symport</keyword>
<gene>
    <name evidence="10" type="ORF">M094_2014</name>
</gene>
<dbReference type="Pfam" id="PF01235">
    <property type="entry name" value="Na_Ala_symp"/>
    <property type="match status" value="1"/>
</dbReference>
<keyword evidence="7 9" id="KW-1133">Transmembrane helix</keyword>
<comment type="caution">
    <text evidence="10">The sequence shown here is derived from an EMBL/GenBank/DDBJ whole genome shotgun (WGS) entry which is preliminary data.</text>
</comment>
<evidence type="ECO:0000256" key="9">
    <source>
        <dbReference type="RuleBase" id="RU363064"/>
    </source>
</evidence>
<dbReference type="FunFam" id="1.20.1740.10:FF:000004">
    <property type="entry name" value="Sodium:alanine symporter family protein"/>
    <property type="match status" value="1"/>
</dbReference>
<dbReference type="EMBL" id="JNHN01000177">
    <property type="protein sequence ID" value="KDS49268.1"/>
    <property type="molecule type" value="Genomic_DNA"/>
</dbReference>
<dbReference type="GO" id="GO:0005886">
    <property type="term" value="C:plasma membrane"/>
    <property type="evidence" value="ECO:0007669"/>
    <property type="project" value="UniProtKB-SubCell"/>
</dbReference>
<protein>
    <submittedName>
        <fullName evidence="10">Amino acid carrier family protein</fullName>
    </submittedName>
</protein>
<dbReference type="PROSITE" id="PS00873">
    <property type="entry name" value="NA_ALANINE_SYMP"/>
    <property type="match status" value="1"/>
</dbReference>
<evidence type="ECO:0000313" key="11">
    <source>
        <dbReference type="Proteomes" id="UP000028013"/>
    </source>
</evidence>
<dbReference type="PATRIC" id="fig|1339349.3.peg.3146"/>
<comment type="similarity">
    <text evidence="2 9">Belongs to the alanine or glycine:cation symporter (AGCS) (TC 2.A.25) family.</text>
</comment>
<feature type="transmembrane region" description="Helical" evidence="9">
    <location>
        <begin position="408"/>
        <end position="428"/>
    </location>
</feature>
<evidence type="ECO:0000256" key="2">
    <source>
        <dbReference type="ARBA" id="ARBA00009261"/>
    </source>
</evidence>
<dbReference type="GO" id="GO:0005283">
    <property type="term" value="F:amino acid:sodium symporter activity"/>
    <property type="evidence" value="ECO:0007669"/>
    <property type="project" value="InterPro"/>
</dbReference>
<dbReference type="AlphaFoldDB" id="A0A078RZG6"/>
<evidence type="ECO:0000313" key="10">
    <source>
        <dbReference type="EMBL" id="KDS49268.1"/>
    </source>
</evidence>
<evidence type="ECO:0000256" key="7">
    <source>
        <dbReference type="ARBA" id="ARBA00022989"/>
    </source>
</evidence>
<organism evidence="10 11">
    <name type="scientific">Bacteroides uniformis str. 3978 T3 ii</name>
    <dbReference type="NCBI Taxonomy" id="1339349"/>
    <lineage>
        <taxon>Bacteria</taxon>
        <taxon>Pseudomonadati</taxon>
        <taxon>Bacteroidota</taxon>
        <taxon>Bacteroidia</taxon>
        <taxon>Bacteroidales</taxon>
        <taxon>Bacteroidaceae</taxon>
        <taxon>Bacteroides</taxon>
    </lineage>
</organism>
<feature type="transmembrane region" description="Helical" evidence="9">
    <location>
        <begin position="207"/>
        <end position="228"/>
    </location>
</feature>
<feature type="transmembrane region" description="Helical" evidence="9">
    <location>
        <begin position="12"/>
        <end position="29"/>
    </location>
</feature>
<keyword evidence="5 9" id="KW-0812">Transmembrane</keyword>
<evidence type="ECO:0000256" key="3">
    <source>
        <dbReference type="ARBA" id="ARBA00022448"/>
    </source>
</evidence>
<dbReference type="Proteomes" id="UP000028013">
    <property type="component" value="Unassembled WGS sequence"/>
</dbReference>
<keyword evidence="4 9" id="KW-1003">Cell membrane</keyword>
<comment type="subcellular location">
    <subcellularLocation>
        <location evidence="1 9">Cell membrane</location>
        <topology evidence="1 9">Multi-pass membrane protein</topology>
    </subcellularLocation>
</comment>
<dbReference type="PANTHER" id="PTHR30330:SF1">
    <property type="entry name" value="AMINO-ACID CARRIER PROTEIN ALST"/>
    <property type="match status" value="1"/>
</dbReference>
<feature type="transmembrane region" description="Helical" evidence="9">
    <location>
        <begin position="174"/>
        <end position="195"/>
    </location>
</feature>
<dbReference type="RefSeq" id="WP_035449495.1">
    <property type="nucleotide sequence ID" value="NZ_JNHN01000177.1"/>
</dbReference>
<sequence length="462" mass="49540">MGIINLINDLLWTYILVALLLGCAVWFTLRTRFVQFRMIKEMVRLLGDSGGKGDAKEKHISSFQAFAISIASRVGTGNLAGVATAIAVGGPGAVFWMWVIALLGASSSFVESTLAQLYKIKGKDSFIGGPAYYMRKGLKQPWMGALFAVLITITFGFAFNSVQSNTLCAAFEGAFGFDHAVVGGIITALTLTIIFGGVQRIAKVSSIIVPIMALGYIALALIIVLLNIKELPGVLALIVGHAFGWEQALGGGVGMALMQGIKRGLFSNEAGMGSAPNVAATAHVSHPVKQGLIQTLGVFTDTLIICTCTAFIILFSGAPLDGSTNGVQLTQHALTNEIGPSGAIFVAVALFFFAFSSILGNYYYGEANVRYLTHRKWVLNIYRILVGGMVMFGAVATFDLAWSLADVTMGLMVLCNLIAISLLGKYAFRLLEDYRAQKSAGIKDPVFTKNRLKEVEKDIECW</sequence>
<evidence type="ECO:0000256" key="4">
    <source>
        <dbReference type="ARBA" id="ARBA00022475"/>
    </source>
</evidence>
<feature type="transmembrane region" description="Helical" evidence="9">
    <location>
        <begin position="142"/>
        <end position="162"/>
    </location>
</feature>
<feature type="transmembrane region" description="Helical" evidence="9">
    <location>
        <begin position="338"/>
        <end position="360"/>
    </location>
</feature>
<dbReference type="PANTHER" id="PTHR30330">
    <property type="entry name" value="AGSS FAMILY TRANSPORTER, SODIUM-ALANINE"/>
    <property type="match status" value="1"/>
</dbReference>
<dbReference type="Gene3D" id="1.20.1740.10">
    <property type="entry name" value="Amino acid/polyamine transporter I"/>
    <property type="match status" value="1"/>
</dbReference>
<accession>A0A078RZG6</accession>
<evidence type="ECO:0000256" key="6">
    <source>
        <dbReference type="ARBA" id="ARBA00022847"/>
    </source>
</evidence>
<reference evidence="10 11" key="1">
    <citation type="submission" date="2014-04" db="EMBL/GenBank/DDBJ databases">
        <authorList>
            <person name="Sears C."/>
            <person name="Carroll K."/>
            <person name="Sack B.R."/>
            <person name="Qadri F."/>
            <person name="Myers L.L."/>
            <person name="Chung G.-T."/>
            <person name="Escheverria P."/>
            <person name="Fraser C.M."/>
            <person name="Sadzewicz L."/>
            <person name="Shefchek K.A."/>
            <person name="Tallon L."/>
            <person name="Das S.P."/>
            <person name="Daugherty S."/>
            <person name="Mongodin E.F."/>
        </authorList>
    </citation>
    <scope>NUCLEOTIDE SEQUENCE [LARGE SCALE GENOMIC DNA]</scope>
    <source>
        <strain evidence="10 11">3978 T3 ii</strain>
    </source>
</reference>
<dbReference type="PRINTS" id="PR00175">
    <property type="entry name" value="NAALASMPORT"/>
</dbReference>
<keyword evidence="3 9" id="KW-0813">Transport</keyword>
<dbReference type="InterPro" id="IPR001463">
    <property type="entry name" value="Na/Ala_symport"/>
</dbReference>
<proteinExistence type="inferred from homology"/>
<keyword evidence="8 9" id="KW-0472">Membrane</keyword>
<evidence type="ECO:0000256" key="1">
    <source>
        <dbReference type="ARBA" id="ARBA00004651"/>
    </source>
</evidence>
<feature type="transmembrane region" description="Helical" evidence="9">
    <location>
        <begin position="381"/>
        <end position="402"/>
    </location>
</feature>
<evidence type="ECO:0000256" key="8">
    <source>
        <dbReference type="ARBA" id="ARBA00023136"/>
    </source>
</evidence>
<feature type="transmembrane region" description="Helical" evidence="9">
    <location>
        <begin position="296"/>
        <end position="318"/>
    </location>
</feature>
<evidence type="ECO:0000256" key="5">
    <source>
        <dbReference type="ARBA" id="ARBA00022692"/>
    </source>
</evidence>
<name>A0A078RZG6_BACUN</name>